<evidence type="ECO:0000313" key="5">
    <source>
        <dbReference type="Proteomes" id="UP001061302"/>
    </source>
</evidence>
<evidence type="ECO:0000313" key="4">
    <source>
        <dbReference type="EMBL" id="UXY14527.1"/>
    </source>
</evidence>
<dbReference type="InterPro" id="IPR009288">
    <property type="entry name" value="AIG2-like_dom"/>
</dbReference>
<dbReference type="InterPro" id="IPR013024">
    <property type="entry name" value="GGCT-like"/>
</dbReference>
<name>A0ABY6DJJ4_9NEIS</name>
<dbReference type="InterPro" id="IPR036568">
    <property type="entry name" value="GGCT-like_sf"/>
</dbReference>
<evidence type="ECO:0000259" key="3">
    <source>
        <dbReference type="Pfam" id="PF06094"/>
    </source>
</evidence>
<reference evidence="4" key="1">
    <citation type="submission" date="2022-10" db="EMBL/GenBank/DDBJ databases">
        <title>Chitiniphilus purpureus sp. nov., a novel chitin-degrading bacterium isolated from crawfish pond sediment.</title>
        <authorList>
            <person name="Li K."/>
        </authorList>
    </citation>
    <scope>NUCLEOTIDE SEQUENCE</scope>
    <source>
        <strain evidence="4">CD1</strain>
    </source>
</reference>
<organism evidence="4 5">
    <name type="scientific">Chitiniphilus purpureus</name>
    <dbReference type="NCBI Taxonomy" id="2981137"/>
    <lineage>
        <taxon>Bacteria</taxon>
        <taxon>Pseudomonadati</taxon>
        <taxon>Pseudomonadota</taxon>
        <taxon>Betaproteobacteria</taxon>
        <taxon>Neisseriales</taxon>
        <taxon>Chitinibacteraceae</taxon>
        <taxon>Chitiniphilus</taxon>
    </lineage>
</organism>
<dbReference type="RefSeq" id="WP_263123827.1">
    <property type="nucleotide sequence ID" value="NZ_CP106753.1"/>
</dbReference>
<proteinExistence type="inferred from homology"/>
<dbReference type="EMBL" id="CP106753">
    <property type="protein sequence ID" value="UXY14527.1"/>
    <property type="molecule type" value="Genomic_DNA"/>
</dbReference>
<accession>A0ABY6DJJ4</accession>
<comment type="similarity">
    <text evidence="1 2">Belongs to the gamma-glutamylcyclotransferase family.</text>
</comment>
<dbReference type="Proteomes" id="UP001061302">
    <property type="component" value="Chromosome"/>
</dbReference>
<dbReference type="PANTHER" id="PTHR12510">
    <property type="entry name" value="TROPONIN C-AKIN-1 PROTEIN"/>
    <property type="match status" value="1"/>
</dbReference>
<keyword evidence="5" id="KW-1185">Reference proteome</keyword>
<evidence type="ECO:0000256" key="1">
    <source>
        <dbReference type="ARBA" id="ARBA00008861"/>
    </source>
</evidence>
<sequence>MSGPVPVFVYGTLKRGGWNHRWLNGAPCLGEAVTVECYSLYAHHYPFLVCSEPRYPVRGELYAVDAATLRNLDELEGHPHDYMRQQIAVHGPHGPMQAWAYCHDRPQGTLLAEGVFSEAAGAAGLLCEPVPPADPRRSSSG</sequence>
<dbReference type="PANTHER" id="PTHR12510:SF4">
    <property type="entry name" value="GAMMA-GLUTAMYLAMINECYCLOTRANSFERASE"/>
    <property type="match status" value="1"/>
</dbReference>
<dbReference type="InterPro" id="IPR039126">
    <property type="entry name" value="GGACT"/>
</dbReference>
<dbReference type="CDD" id="cd06661">
    <property type="entry name" value="GGCT_like"/>
    <property type="match status" value="1"/>
</dbReference>
<feature type="domain" description="Gamma-glutamylcyclotransferase AIG2-like" evidence="3">
    <location>
        <begin position="7"/>
        <end position="107"/>
    </location>
</feature>
<dbReference type="Gene3D" id="3.10.490.10">
    <property type="entry name" value="Gamma-glutamyl cyclotransferase-like"/>
    <property type="match status" value="1"/>
</dbReference>
<protein>
    <recommendedName>
        <fullName evidence="2">Gamma-glutamylcyclotransferase family protein</fullName>
    </recommendedName>
</protein>
<evidence type="ECO:0000256" key="2">
    <source>
        <dbReference type="RuleBase" id="RU367036"/>
    </source>
</evidence>
<dbReference type="SUPFAM" id="SSF110857">
    <property type="entry name" value="Gamma-glutamyl cyclotransferase-like"/>
    <property type="match status" value="1"/>
</dbReference>
<gene>
    <name evidence="4" type="ORF">N8I74_14540</name>
</gene>
<dbReference type="Pfam" id="PF06094">
    <property type="entry name" value="GGACT"/>
    <property type="match status" value="1"/>
</dbReference>